<sequence>MEKIRVVVIEDHELSLLGIRTSIKQDETILIVGDAVNGINGLHLLNKLQPDIAIIDIGLPGKDGIQITREIKQSNPEMKVIILTLCDRKETVLRAFAVGADSYCMKDIGFEKLIEVIHLTYRGNTWIDPKIAHIILEQAKRSSRSISNLDGIDEDMLDFYVLTQRELEILQLVVDGNRNAEIASKLYITVGTVKSHIHNILMKVGAGDRTQAAVHALRYGLSD</sequence>
<dbReference type="RefSeq" id="WP_095723445.1">
    <property type="nucleotide sequence ID" value="NZ_NTFS01000263.1"/>
</dbReference>
<dbReference type="CDD" id="cd17535">
    <property type="entry name" value="REC_NarL-like"/>
    <property type="match status" value="1"/>
</dbReference>
<dbReference type="PROSITE" id="PS50110">
    <property type="entry name" value="RESPONSE_REGULATORY"/>
    <property type="match status" value="1"/>
</dbReference>
<dbReference type="PROSITE" id="PS50043">
    <property type="entry name" value="HTH_LUXR_2"/>
    <property type="match status" value="1"/>
</dbReference>
<dbReference type="PANTHER" id="PTHR43214:SF43">
    <property type="entry name" value="TWO-COMPONENT RESPONSE REGULATOR"/>
    <property type="match status" value="1"/>
</dbReference>
<dbReference type="InterPro" id="IPR001789">
    <property type="entry name" value="Sig_transdc_resp-reg_receiver"/>
</dbReference>
<dbReference type="GO" id="GO:0003677">
    <property type="term" value="F:DNA binding"/>
    <property type="evidence" value="ECO:0007669"/>
    <property type="project" value="UniProtKB-KW"/>
</dbReference>
<keyword evidence="7" id="KW-1185">Reference proteome</keyword>
<name>A0A2A2TER8_9CYAN</name>
<dbReference type="PRINTS" id="PR00038">
    <property type="entry name" value="HTHLUXR"/>
</dbReference>
<comment type="caution">
    <text evidence="6">The sequence shown here is derived from an EMBL/GenBank/DDBJ whole genome shotgun (WGS) entry which is preliminary data.</text>
</comment>
<dbReference type="InterPro" id="IPR058245">
    <property type="entry name" value="NreC/VraR/RcsB-like_REC"/>
</dbReference>
<evidence type="ECO:0000256" key="2">
    <source>
        <dbReference type="ARBA" id="ARBA00023125"/>
    </source>
</evidence>
<evidence type="ECO:0000313" key="6">
    <source>
        <dbReference type="EMBL" id="PAX52250.1"/>
    </source>
</evidence>
<dbReference type="Pfam" id="PF00072">
    <property type="entry name" value="Response_reg"/>
    <property type="match status" value="1"/>
</dbReference>
<dbReference type="SUPFAM" id="SSF52172">
    <property type="entry name" value="CheY-like"/>
    <property type="match status" value="1"/>
</dbReference>
<reference evidence="6 7" key="1">
    <citation type="submission" date="2017-08" db="EMBL/GenBank/DDBJ databases">
        <title>Draft genome sequence of filamentous cyanobacterium Calothrix elsteri CCALA 953.</title>
        <authorList>
            <person name="Gagunashvili A.N."/>
            <person name="Elster J."/>
            <person name="Andresson O.S."/>
        </authorList>
    </citation>
    <scope>NUCLEOTIDE SEQUENCE [LARGE SCALE GENOMIC DNA]</scope>
    <source>
        <strain evidence="6 7">CCALA 953</strain>
    </source>
</reference>
<dbReference type="SUPFAM" id="SSF46894">
    <property type="entry name" value="C-terminal effector domain of the bipartite response regulators"/>
    <property type="match status" value="1"/>
</dbReference>
<dbReference type="SMART" id="SM00448">
    <property type="entry name" value="REC"/>
    <property type="match status" value="1"/>
</dbReference>
<evidence type="ECO:0000256" key="3">
    <source>
        <dbReference type="PROSITE-ProRule" id="PRU00169"/>
    </source>
</evidence>
<organism evidence="6 7">
    <name type="scientific">Brunnivagina elsteri CCALA 953</name>
    <dbReference type="NCBI Taxonomy" id="987040"/>
    <lineage>
        <taxon>Bacteria</taxon>
        <taxon>Bacillati</taxon>
        <taxon>Cyanobacteriota</taxon>
        <taxon>Cyanophyceae</taxon>
        <taxon>Nostocales</taxon>
        <taxon>Calotrichaceae</taxon>
        <taxon>Brunnivagina</taxon>
    </lineage>
</organism>
<evidence type="ECO:0000256" key="1">
    <source>
        <dbReference type="ARBA" id="ARBA00022553"/>
    </source>
</evidence>
<dbReference type="SMART" id="SM00421">
    <property type="entry name" value="HTH_LUXR"/>
    <property type="match status" value="1"/>
</dbReference>
<dbReference type="OrthoDB" id="510967at2"/>
<dbReference type="InterPro" id="IPR000792">
    <property type="entry name" value="Tscrpt_reg_LuxR_C"/>
</dbReference>
<evidence type="ECO:0000313" key="7">
    <source>
        <dbReference type="Proteomes" id="UP000218238"/>
    </source>
</evidence>
<dbReference type="PROSITE" id="PS00622">
    <property type="entry name" value="HTH_LUXR_1"/>
    <property type="match status" value="1"/>
</dbReference>
<dbReference type="InterPro" id="IPR039420">
    <property type="entry name" value="WalR-like"/>
</dbReference>
<evidence type="ECO:0000259" key="5">
    <source>
        <dbReference type="PROSITE" id="PS50110"/>
    </source>
</evidence>
<dbReference type="CDD" id="cd06170">
    <property type="entry name" value="LuxR_C_like"/>
    <property type="match status" value="1"/>
</dbReference>
<dbReference type="AlphaFoldDB" id="A0A2A2TER8"/>
<proteinExistence type="predicted"/>
<dbReference type="PANTHER" id="PTHR43214">
    <property type="entry name" value="TWO-COMPONENT RESPONSE REGULATOR"/>
    <property type="match status" value="1"/>
</dbReference>
<dbReference type="Gene3D" id="3.40.50.2300">
    <property type="match status" value="1"/>
</dbReference>
<dbReference type="Proteomes" id="UP000218238">
    <property type="component" value="Unassembled WGS sequence"/>
</dbReference>
<dbReference type="GO" id="GO:0000160">
    <property type="term" value="P:phosphorelay signal transduction system"/>
    <property type="evidence" value="ECO:0007669"/>
    <property type="project" value="InterPro"/>
</dbReference>
<keyword evidence="2 6" id="KW-0238">DNA-binding</keyword>
<keyword evidence="1 3" id="KW-0597">Phosphoprotein</keyword>
<feature type="domain" description="HTH luxR-type" evidence="4">
    <location>
        <begin position="155"/>
        <end position="220"/>
    </location>
</feature>
<protein>
    <submittedName>
        <fullName evidence="6">DNA-binding response regulator</fullName>
    </submittedName>
</protein>
<dbReference type="GO" id="GO:0006355">
    <property type="term" value="P:regulation of DNA-templated transcription"/>
    <property type="evidence" value="ECO:0007669"/>
    <property type="project" value="InterPro"/>
</dbReference>
<dbReference type="Pfam" id="PF00196">
    <property type="entry name" value="GerE"/>
    <property type="match status" value="1"/>
</dbReference>
<feature type="domain" description="Response regulatory" evidence="5">
    <location>
        <begin position="5"/>
        <end position="121"/>
    </location>
</feature>
<dbReference type="InterPro" id="IPR011006">
    <property type="entry name" value="CheY-like_superfamily"/>
</dbReference>
<gene>
    <name evidence="6" type="ORF">CK510_20395</name>
</gene>
<evidence type="ECO:0000259" key="4">
    <source>
        <dbReference type="PROSITE" id="PS50043"/>
    </source>
</evidence>
<feature type="modified residue" description="4-aspartylphosphate" evidence="3">
    <location>
        <position position="56"/>
    </location>
</feature>
<dbReference type="EMBL" id="NTFS01000263">
    <property type="protein sequence ID" value="PAX52250.1"/>
    <property type="molecule type" value="Genomic_DNA"/>
</dbReference>
<dbReference type="InterPro" id="IPR016032">
    <property type="entry name" value="Sig_transdc_resp-reg_C-effctor"/>
</dbReference>
<accession>A0A2A2TER8</accession>